<sequence length="349" mass="36905">MHRFNRYLGAGDKEAGYNLSWGAIFAGVVTFIALMITLGFIGNAIGFGTVSPKASNPMSGVGTGVLIWTVIQLILSFLGAGFVSGITARRVGVVHGFLTWAVSTIATFILLSVATVSILSSVGTFFGQVAQTAGQSVESVTSSAADSVSNGVNALTDQIDVNQSDIQSLENDVNDVLRDTNIKELQPEYLKGQLQGATDDISQAAKDLVTNPENSDAIFDQLSNQLQARTESITENVDEQAVANAIESNSDLSQAEAEQTTQNIVEGYNRAASEARQQIDQASQALDQTKSEAQDAIAQLRNEANKASDTTAQASIWAFVGLLLGAILSALGGYFGTKFVTEEANENHI</sequence>
<keyword evidence="5" id="KW-1185">Reference proteome</keyword>
<keyword evidence="2" id="KW-0472">Membrane</keyword>
<feature type="transmembrane region" description="Helical" evidence="2">
    <location>
        <begin position="316"/>
        <end position="335"/>
    </location>
</feature>
<feature type="transmembrane region" description="Helical" evidence="2">
    <location>
        <begin position="65"/>
        <end position="85"/>
    </location>
</feature>
<name>A0A0X8FBM7_9LACT</name>
<dbReference type="RefSeq" id="WP_067974680.1">
    <property type="nucleotide sequence ID" value="NZ_CAJHKM010000001.1"/>
</dbReference>
<evidence type="ECO:0000256" key="1">
    <source>
        <dbReference type="SAM" id="Coils"/>
    </source>
</evidence>
<dbReference type="EMBL" id="PKGY01000002">
    <property type="protein sequence ID" value="PKZ22478.1"/>
    <property type="molecule type" value="Genomic_DNA"/>
</dbReference>
<reference evidence="4 6" key="3">
    <citation type="submission" date="2017-12" db="EMBL/GenBank/DDBJ databases">
        <title>Phylogenetic diversity of female urinary microbiome.</title>
        <authorList>
            <person name="Thomas-White K."/>
            <person name="Wolfe A.J."/>
        </authorList>
    </citation>
    <scope>NUCLEOTIDE SEQUENCE [LARGE SCALE GENOMIC DNA]</scope>
    <source>
        <strain evidence="4 6">UMB0139</strain>
    </source>
</reference>
<dbReference type="EMBL" id="CP014160">
    <property type="protein sequence ID" value="AMB94302.1"/>
    <property type="molecule type" value="Genomic_DNA"/>
</dbReference>
<dbReference type="GeneID" id="92903574"/>
<gene>
    <name evidence="3" type="ORF">AWM72_05775</name>
    <name evidence="4" type="ORF">CYJ28_05010</name>
</gene>
<reference evidence="5" key="2">
    <citation type="submission" date="2016-01" db="EMBL/GenBank/DDBJ databases">
        <title>Six Aerococcus type strain genome sequencing and assembly using PacBio and Illumina Hiseq.</title>
        <authorList>
            <person name="Carkaci D."/>
            <person name="Dargis R."/>
            <person name="Nielsen X.C."/>
            <person name="Skovgaard O."/>
            <person name="Fuursted K."/>
            <person name="Christensen J.J."/>
        </authorList>
    </citation>
    <scope>NUCLEOTIDE SEQUENCE [LARGE SCALE GENOMIC DNA]</scope>
    <source>
        <strain evidence="5">CCUG43001</strain>
    </source>
</reference>
<proteinExistence type="predicted"/>
<evidence type="ECO:0008006" key="7">
    <source>
        <dbReference type="Google" id="ProtNLM"/>
    </source>
</evidence>
<dbReference type="KEGG" id="asan:AWM72_05775"/>
<dbReference type="Proteomes" id="UP000234239">
    <property type="component" value="Unassembled WGS sequence"/>
</dbReference>
<evidence type="ECO:0000313" key="5">
    <source>
        <dbReference type="Proteomes" id="UP000069912"/>
    </source>
</evidence>
<dbReference type="OrthoDB" id="2154696at2"/>
<organism evidence="3 5">
    <name type="scientific">Aerococcus sanguinicola</name>
    <dbReference type="NCBI Taxonomy" id="119206"/>
    <lineage>
        <taxon>Bacteria</taxon>
        <taxon>Bacillati</taxon>
        <taxon>Bacillota</taxon>
        <taxon>Bacilli</taxon>
        <taxon>Lactobacillales</taxon>
        <taxon>Aerococcaceae</taxon>
        <taxon>Aerococcus</taxon>
    </lineage>
</organism>
<reference evidence="3 5" key="1">
    <citation type="journal article" date="2016" name="Genome Announc.">
        <title>Complete Genome Sequences of Aerococcus christensenii CCUG 28831T, Aerococcus sanguinicola CCUG 43001T, Aerococcus urinae CCUG 36881T, Aerococcus urinaeequi CCUG 28094T, Aerococcus urinaehominis CCUG 42038 BT, and Aerococcus viridans CCUG 4311T.</title>
        <authorList>
            <person name="Carkaci D."/>
            <person name="Dargis R."/>
            <person name="Nielsen X.C."/>
            <person name="Skovgaard O."/>
            <person name="Fuursted K."/>
            <person name="Christensen J.J."/>
        </authorList>
    </citation>
    <scope>NUCLEOTIDE SEQUENCE [LARGE SCALE GENOMIC DNA]</scope>
    <source>
        <strain evidence="3 5">CCUG43001</strain>
    </source>
</reference>
<evidence type="ECO:0000256" key="2">
    <source>
        <dbReference type="SAM" id="Phobius"/>
    </source>
</evidence>
<keyword evidence="1" id="KW-0175">Coiled coil</keyword>
<keyword evidence="2" id="KW-1133">Transmembrane helix</keyword>
<evidence type="ECO:0000313" key="6">
    <source>
        <dbReference type="Proteomes" id="UP000234239"/>
    </source>
</evidence>
<feature type="coiled-coil region" evidence="1">
    <location>
        <begin position="265"/>
        <end position="310"/>
    </location>
</feature>
<dbReference type="AlphaFoldDB" id="A0A0X8FBM7"/>
<accession>A0A0X8FBM7</accession>
<protein>
    <recommendedName>
        <fullName evidence="7">CAP-Gly protein</fullName>
    </recommendedName>
</protein>
<evidence type="ECO:0000313" key="3">
    <source>
        <dbReference type="EMBL" id="AMB94302.1"/>
    </source>
</evidence>
<feature type="transmembrane region" description="Helical" evidence="2">
    <location>
        <begin position="97"/>
        <end position="119"/>
    </location>
</feature>
<feature type="transmembrane region" description="Helical" evidence="2">
    <location>
        <begin position="21"/>
        <end position="45"/>
    </location>
</feature>
<evidence type="ECO:0000313" key="4">
    <source>
        <dbReference type="EMBL" id="PKZ22478.1"/>
    </source>
</evidence>
<dbReference type="Proteomes" id="UP000069912">
    <property type="component" value="Chromosome"/>
</dbReference>
<keyword evidence="2" id="KW-0812">Transmembrane</keyword>